<name>U4LTK5_PYROM</name>
<organism evidence="1 2">
    <name type="scientific">Pyronema omphalodes (strain CBS 100304)</name>
    <name type="common">Pyronema confluens</name>
    <dbReference type="NCBI Taxonomy" id="1076935"/>
    <lineage>
        <taxon>Eukaryota</taxon>
        <taxon>Fungi</taxon>
        <taxon>Dikarya</taxon>
        <taxon>Ascomycota</taxon>
        <taxon>Pezizomycotina</taxon>
        <taxon>Pezizomycetes</taxon>
        <taxon>Pezizales</taxon>
        <taxon>Pyronemataceae</taxon>
        <taxon>Pyronema</taxon>
    </lineage>
</organism>
<proteinExistence type="predicted"/>
<evidence type="ECO:0000313" key="2">
    <source>
        <dbReference type="Proteomes" id="UP000018144"/>
    </source>
</evidence>
<keyword evidence="2" id="KW-1185">Reference proteome</keyword>
<protein>
    <submittedName>
        <fullName evidence="1">Uncharacterized protein</fullName>
    </submittedName>
</protein>
<dbReference type="Proteomes" id="UP000018144">
    <property type="component" value="Unassembled WGS sequence"/>
</dbReference>
<reference evidence="1 2" key="1">
    <citation type="journal article" date="2013" name="PLoS Genet.">
        <title>The genome and development-dependent transcriptomes of Pyronema confluens: a window into fungal evolution.</title>
        <authorList>
            <person name="Traeger S."/>
            <person name="Altegoer F."/>
            <person name="Freitag M."/>
            <person name="Gabaldon T."/>
            <person name="Kempken F."/>
            <person name="Kumar A."/>
            <person name="Marcet-Houben M."/>
            <person name="Poggeler S."/>
            <person name="Stajich J.E."/>
            <person name="Nowrousian M."/>
        </authorList>
    </citation>
    <scope>NUCLEOTIDE SEQUENCE [LARGE SCALE GENOMIC DNA]</scope>
    <source>
        <strain evidence="2">CBS 100304</strain>
        <tissue evidence="1">Vegetative mycelium</tissue>
    </source>
</reference>
<sequence length="42" mass="4836">MRLGEKAWVSPNRSSMYYLGKNFPGDCYVPVPVQDFLEDLLV</sequence>
<gene>
    <name evidence="1" type="ORF">PCON_09467</name>
</gene>
<evidence type="ECO:0000313" key="1">
    <source>
        <dbReference type="EMBL" id="CCX30866.1"/>
    </source>
</evidence>
<accession>U4LTK5</accession>
<dbReference type="EMBL" id="HF935497">
    <property type="protein sequence ID" value="CCX30866.1"/>
    <property type="molecule type" value="Genomic_DNA"/>
</dbReference>
<dbReference type="AlphaFoldDB" id="U4LTK5"/>